<dbReference type="OrthoDB" id="411064at2759"/>
<dbReference type="InterPro" id="IPR036663">
    <property type="entry name" value="Fumarylacetoacetase_C_sf"/>
</dbReference>
<dbReference type="EMBL" id="KI913970">
    <property type="protein sequence ID" value="ETV98292.1"/>
    <property type="molecule type" value="Genomic_DNA"/>
</dbReference>
<dbReference type="SUPFAM" id="SSF56529">
    <property type="entry name" value="FAH"/>
    <property type="match status" value="1"/>
</dbReference>
<name>A0A024TY60_9STRA</name>
<sequence>MPVVTPLCLAARSKLGYLVRGMSTTSAAATKLIRFLDAYGNERIGQAPAPGTYQSQLITGKDVFGSKALTSQFAEVRRVLAPFVPTQIIGIGLNYRNHAKETNMPIPNYPVVFYKNINSVADPETSIVLPRREGSHVDYECELAVVLKAPCKDVSVQDALKFVAGYTCANDVSARRWQGNAMGGGQWCRAKSFDTFCPLGPVLVTPEGIPDPQNLTIETILNDVVVQRSNTKDMVFSVAELISQLSQDTTLPAGTVILTGTPEGVGFTRKPPLYLKPGDKVEIRIQHIGSLLNYVIGASSL</sequence>
<evidence type="ECO:0000256" key="1">
    <source>
        <dbReference type="ARBA" id="ARBA00010211"/>
    </source>
</evidence>
<dbReference type="GO" id="GO:0046872">
    <property type="term" value="F:metal ion binding"/>
    <property type="evidence" value="ECO:0007669"/>
    <property type="project" value="UniProtKB-KW"/>
</dbReference>
<dbReference type="InterPro" id="IPR011234">
    <property type="entry name" value="Fumarylacetoacetase-like_C"/>
</dbReference>
<dbReference type="GO" id="GO:0050163">
    <property type="term" value="F:oxaloacetate tautomerase activity"/>
    <property type="evidence" value="ECO:0007669"/>
    <property type="project" value="UniProtKB-ARBA"/>
</dbReference>
<dbReference type="FunFam" id="3.90.850.10:FF:000002">
    <property type="entry name" value="2-hydroxyhepta-2,4-diene-1,7-dioate isomerase"/>
    <property type="match status" value="1"/>
</dbReference>
<accession>A0A024TY60</accession>
<dbReference type="PANTHER" id="PTHR11820:SF7">
    <property type="entry name" value="ACYLPYRUVASE FAHD1, MITOCHONDRIAL"/>
    <property type="match status" value="1"/>
</dbReference>
<feature type="domain" description="Fumarylacetoacetase-like C-terminal" evidence="3">
    <location>
        <begin position="88"/>
        <end position="295"/>
    </location>
</feature>
<evidence type="ECO:0000256" key="2">
    <source>
        <dbReference type="ARBA" id="ARBA00022723"/>
    </source>
</evidence>
<dbReference type="Pfam" id="PF01557">
    <property type="entry name" value="FAA_hydrolase"/>
    <property type="match status" value="1"/>
</dbReference>
<organism evidence="4">
    <name type="scientific">Aphanomyces invadans</name>
    <dbReference type="NCBI Taxonomy" id="157072"/>
    <lineage>
        <taxon>Eukaryota</taxon>
        <taxon>Sar</taxon>
        <taxon>Stramenopiles</taxon>
        <taxon>Oomycota</taxon>
        <taxon>Saprolegniomycetes</taxon>
        <taxon>Saprolegniales</taxon>
        <taxon>Verrucalvaceae</taxon>
        <taxon>Aphanomyces</taxon>
    </lineage>
</organism>
<keyword evidence="2" id="KW-0479">Metal-binding</keyword>
<proteinExistence type="inferred from homology"/>
<comment type="similarity">
    <text evidence="1">Belongs to the FAH family.</text>
</comment>
<dbReference type="GeneID" id="20086054"/>
<protein>
    <recommendedName>
        <fullName evidence="3">Fumarylacetoacetase-like C-terminal domain-containing protein</fullName>
    </recommendedName>
</protein>
<dbReference type="eggNOG" id="KOG1535">
    <property type="taxonomic scope" value="Eukaryota"/>
</dbReference>
<dbReference type="RefSeq" id="XP_008873167.1">
    <property type="nucleotide sequence ID" value="XM_008874945.1"/>
</dbReference>
<dbReference type="PANTHER" id="PTHR11820">
    <property type="entry name" value="ACYLPYRUVASE"/>
    <property type="match status" value="1"/>
</dbReference>
<dbReference type="GO" id="GO:0018773">
    <property type="term" value="F:acetylpyruvate hydrolase activity"/>
    <property type="evidence" value="ECO:0007669"/>
    <property type="project" value="TreeGrafter"/>
</dbReference>
<dbReference type="STRING" id="157072.A0A024TY60"/>
<evidence type="ECO:0000259" key="3">
    <source>
        <dbReference type="Pfam" id="PF01557"/>
    </source>
</evidence>
<dbReference type="AlphaFoldDB" id="A0A024TY60"/>
<dbReference type="GO" id="GO:0006107">
    <property type="term" value="P:oxaloacetate metabolic process"/>
    <property type="evidence" value="ECO:0007669"/>
    <property type="project" value="UniProtKB-ARBA"/>
</dbReference>
<gene>
    <name evidence="4" type="ORF">H310_09004</name>
</gene>
<dbReference type="VEuPathDB" id="FungiDB:H310_09004"/>
<dbReference type="Gene3D" id="3.90.850.10">
    <property type="entry name" value="Fumarylacetoacetase-like, C-terminal domain"/>
    <property type="match status" value="1"/>
</dbReference>
<reference evidence="4" key="1">
    <citation type="submission" date="2013-12" db="EMBL/GenBank/DDBJ databases">
        <title>The Genome Sequence of Aphanomyces invadans NJM9701.</title>
        <authorList>
            <consortium name="The Broad Institute Genomics Platform"/>
            <person name="Russ C."/>
            <person name="Tyler B."/>
            <person name="van West P."/>
            <person name="Dieguez-Uribeondo J."/>
            <person name="Young S.K."/>
            <person name="Zeng Q."/>
            <person name="Gargeya S."/>
            <person name="Fitzgerald M."/>
            <person name="Abouelleil A."/>
            <person name="Alvarado L."/>
            <person name="Chapman S.B."/>
            <person name="Gainer-Dewar J."/>
            <person name="Goldberg J."/>
            <person name="Griggs A."/>
            <person name="Gujja S."/>
            <person name="Hansen M."/>
            <person name="Howarth C."/>
            <person name="Imamovic A."/>
            <person name="Ireland A."/>
            <person name="Larimer J."/>
            <person name="McCowan C."/>
            <person name="Murphy C."/>
            <person name="Pearson M."/>
            <person name="Poon T.W."/>
            <person name="Priest M."/>
            <person name="Roberts A."/>
            <person name="Saif S."/>
            <person name="Shea T."/>
            <person name="Sykes S."/>
            <person name="Wortman J."/>
            <person name="Nusbaum C."/>
            <person name="Birren B."/>
        </authorList>
    </citation>
    <scope>NUCLEOTIDE SEQUENCE [LARGE SCALE GENOMIC DNA]</scope>
    <source>
        <strain evidence="4">NJM9701</strain>
    </source>
</reference>
<evidence type="ECO:0000313" key="4">
    <source>
        <dbReference type="EMBL" id="ETV98292.1"/>
    </source>
</evidence>